<evidence type="ECO:0000256" key="5">
    <source>
        <dbReference type="PIRSR" id="PIRSR604294-1"/>
    </source>
</evidence>
<keyword evidence="8" id="KW-1185">Reference proteome</keyword>
<dbReference type="PANTHER" id="PTHR10543:SF89">
    <property type="entry name" value="CAROTENOID 9,10(9',10')-CLEAVAGE DIOXYGENASE 1"/>
    <property type="match status" value="1"/>
</dbReference>
<dbReference type="GO" id="GO:0016121">
    <property type="term" value="P:carotene catabolic process"/>
    <property type="evidence" value="ECO:0007669"/>
    <property type="project" value="TreeGrafter"/>
</dbReference>
<evidence type="ECO:0000256" key="2">
    <source>
        <dbReference type="ARBA" id="ARBA00022723"/>
    </source>
</evidence>
<dbReference type="GO" id="GO:0010436">
    <property type="term" value="F:carotenoid dioxygenase activity"/>
    <property type="evidence" value="ECO:0007669"/>
    <property type="project" value="TreeGrafter"/>
</dbReference>
<keyword evidence="6" id="KW-0223">Dioxygenase</keyword>
<comment type="similarity">
    <text evidence="1 6">Belongs to the carotenoid oxygenase family.</text>
</comment>
<reference evidence="7 8" key="1">
    <citation type="journal article" date="2019" name="Emerg. Microbes Infect.">
        <title>Comprehensive subspecies identification of 175 nontuberculous mycobacteria species based on 7547 genomic profiles.</title>
        <authorList>
            <person name="Matsumoto Y."/>
            <person name="Kinjo T."/>
            <person name="Motooka D."/>
            <person name="Nabeya D."/>
            <person name="Jung N."/>
            <person name="Uechi K."/>
            <person name="Horii T."/>
            <person name="Iida T."/>
            <person name="Fujita J."/>
            <person name="Nakamura S."/>
        </authorList>
    </citation>
    <scope>NUCLEOTIDE SEQUENCE [LARGE SCALE GENOMIC DNA]</scope>
    <source>
        <strain evidence="7 8">JCM 16017</strain>
    </source>
</reference>
<dbReference type="GO" id="GO:0046872">
    <property type="term" value="F:metal ion binding"/>
    <property type="evidence" value="ECO:0007669"/>
    <property type="project" value="UniProtKB-KW"/>
</dbReference>
<dbReference type="InterPro" id="IPR004294">
    <property type="entry name" value="Carotenoid_Oase"/>
</dbReference>
<accession>A0A7I9XN83</accession>
<dbReference type="PANTHER" id="PTHR10543">
    <property type="entry name" value="BETA-CAROTENE DIOXYGENASE"/>
    <property type="match status" value="1"/>
</dbReference>
<comment type="caution">
    <text evidence="7">The sequence shown here is derived from an EMBL/GenBank/DDBJ whole genome shotgun (WGS) entry which is preliminary data.</text>
</comment>
<evidence type="ECO:0000313" key="8">
    <source>
        <dbReference type="Proteomes" id="UP000465263"/>
    </source>
</evidence>
<feature type="binding site" evidence="5">
    <location>
        <position position="44"/>
    </location>
    <ligand>
        <name>Fe cation</name>
        <dbReference type="ChEBI" id="CHEBI:24875"/>
        <note>catalytic</note>
    </ligand>
</feature>
<evidence type="ECO:0000256" key="6">
    <source>
        <dbReference type="RuleBase" id="RU364048"/>
    </source>
</evidence>
<dbReference type="EMBL" id="BLKV01000001">
    <property type="protein sequence ID" value="GFG70807.1"/>
    <property type="molecule type" value="Genomic_DNA"/>
</dbReference>
<keyword evidence="3 6" id="KW-0560">Oxidoreductase</keyword>
<organism evidence="7 8">
    <name type="scientific">Mycolicibacter senuensis</name>
    <dbReference type="NCBI Taxonomy" id="386913"/>
    <lineage>
        <taxon>Bacteria</taxon>
        <taxon>Bacillati</taxon>
        <taxon>Actinomycetota</taxon>
        <taxon>Actinomycetes</taxon>
        <taxon>Mycobacteriales</taxon>
        <taxon>Mycobacteriaceae</taxon>
        <taxon>Mycolicibacter</taxon>
    </lineage>
</organism>
<dbReference type="Proteomes" id="UP000465263">
    <property type="component" value="Unassembled WGS sequence"/>
</dbReference>
<dbReference type="EC" id="1.13.11.-" evidence="6"/>
<evidence type="ECO:0000256" key="1">
    <source>
        <dbReference type="ARBA" id="ARBA00006787"/>
    </source>
</evidence>
<evidence type="ECO:0000313" key="7">
    <source>
        <dbReference type="EMBL" id="GFG70807.1"/>
    </source>
</evidence>
<name>A0A7I9XN83_9MYCO</name>
<sequence length="289" mass="31096">MTGEMFNFGMAMMPIPKLICYRVDRAGTLHRLGQLKLPAPMFNHDVGLTARHMVFVIPPLLFPPAKMLAAGLGMRNFIDAIDYDASRGTMIALVPRDGGKPRVLHTDPTLHLHLANAYEDRGDTIVELVDYDATWEDLNGQLSSVQALAQTGTMPYGASDAAADHTVGRVASERLTESYGEFPTFNLTRTGLPQRYTYLSASTGAAGYPNAVARIDNSTGTQLMYALPPGHLPHEGVFAAGPAAPTRTTAGCWCRAKTASTTSPACWCSTPRTWPPARSSPDGSGTICR</sequence>
<dbReference type="Pfam" id="PF03055">
    <property type="entry name" value="RPE65"/>
    <property type="match status" value="1"/>
</dbReference>
<keyword evidence="4 5" id="KW-0408">Iron</keyword>
<evidence type="ECO:0000256" key="3">
    <source>
        <dbReference type="ARBA" id="ARBA00023002"/>
    </source>
</evidence>
<feature type="binding site" evidence="5">
    <location>
        <position position="113"/>
    </location>
    <ligand>
        <name>Fe cation</name>
        <dbReference type="ChEBI" id="CHEBI:24875"/>
        <note>catalytic</note>
    </ligand>
</feature>
<keyword evidence="2 5" id="KW-0479">Metal-binding</keyword>
<gene>
    <name evidence="7" type="ORF">MSEN_25270</name>
</gene>
<comment type="cofactor">
    <cofactor evidence="5 6">
        <name>Fe(2+)</name>
        <dbReference type="ChEBI" id="CHEBI:29033"/>
    </cofactor>
    <text evidence="5 6">Binds 1 Fe(2+) ion per subunit.</text>
</comment>
<dbReference type="AlphaFoldDB" id="A0A7I9XN83"/>
<protein>
    <recommendedName>
        <fullName evidence="6">Dioxygenase</fullName>
        <ecNumber evidence="6">1.13.11.-</ecNumber>
    </recommendedName>
</protein>
<evidence type="ECO:0000256" key="4">
    <source>
        <dbReference type="ARBA" id="ARBA00023004"/>
    </source>
</evidence>
<proteinExistence type="inferred from homology"/>